<sequence length="160" mass="19077">MKEMKESIRLMENLYAVERIVTAMEKEPKYYGTEELLYANEVHTLKMVAQQEGITQKELTEMMLRTKGATSVMIKKLEKKGLITREEDEKDARALRLYLTEKGKRVHQCHLEYDEKVIGFWMKELEFSWEEISTANYVLEKYIRYVGDWLGRDRTLPEKN</sequence>
<dbReference type="EMBL" id="SRYA01000007">
    <property type="protein sequence ID" value="TGY97413.1"/>
    <property type="molecule type" value="Genomic_DNA"/>
</dbReference>
<evidence type="ECO:0000313" key="1">
    <source>
        <dbReference type="EMBL" id="TGY97413.1"/>
    </source>
</evidence>
<organism evidence="1 2">
    <name type="scientific">Petralouisia muris</name>
    <dbReference type="NCBI Taxonomy" id="3032872"/>
    <lineage>
        <taxon>Bacteria</taxon>
        <taxon>Bacillati</taxon>
        <taxon>Bacillota</taxon>
        <taxon>Clostridia</taxon>
        <taxon>Lachnospirales</taxon>
        <taxon>Lachnospiraceae</taxon>
        <taxon>Petralouisia</taxon>
    </lineage>
</organism>
<keyword evidence="2" id="KW-1185">Reference proteome</keyword>
<proteinExistence type="predicted"/>
<accession>A0AC61RZ84</accession>
<name>A0AC61RZ84_9FIRM</name>
<protein>
    <submittedName>
        <fullName evidence="1">MarR family transcriptional regulator</fullName>
    </submittedName>
</protein>
<gene>
    <name evidence="1" type="ORF">E5329_04515</name>
</gene>
<dbReference type="Proteomes" id="UP000304953">
    <property type="component" value="Unassembled WGS sequence"/>
</dbReference>
<reference evidence="1" key="1">
    <citation type="submission" date="2019-04" db="EMBL/GenBank/DDBJ databases">
        <title>Microbes associate with the intestines of laboratory mice.</title>
        <authorList>
            <person name="Navarre W."/>
            <person name="Wong E."/>
            <person name="Huang K."/>
            <person name="Tropini C."/>
            <person name="Ng K."/>
            <person name="Yu B."/>
        </authorList>
    </citation>
    <scope>NUCLEOTIDE SEQUENCE</scope>
    <source>
        <strain evidence="1">NM01_1-7b</strain>
    </source>
</reference>
<evidence type="ECO:0000313" key="2">
    <source>
        <dbReference type="Proteomes" id="UP000304953"/>
    </source>
</evidence>
<comment type="caution">
    <text evidence="1">The sequence shown here is derived from an EMBL/GenBank/DDBJ whole genome shotgun (WGS) entry which is preliminary data.</text>
</comment>